<name>A0AAJ0C1J2_9PEZI</name>
<comment type="caution">
    <text evidence="1">The sequence shown here is derived from an EMBL/GenBank/DDBJ whole genome shotgun (WGS) entry which is preliminary data.</text>
</comment>
<accession>A0AAJ0C1J2</accession>
<dbReference type="Proteomes" id="UP001244011">
    <property type="component" value="Unassembled WGS sequence"/>
</dbReference>
<dbReference type="AlphaFoldDB" id="A0AAJ0C1J2"/>
<dbReference type="RefSeq" id="XP_060283200.1">
    <property type="nucleotide sequence ID" value="XM_060433018.1"/>
</dbReference>
<protein>
    <submittedName>
        <fullName evidence="1">Uncharacterized protein</fullName>
    </submittedName>
</protein>
<organism evidence="1 2">
    <name type="scientific">Phialemonium atrogriseum</name>
    <dbReference type="NCBI Taxonomy" id="1093897"/>
    <lineage>
        <taxon>Eukaryota</taxon>
        <taxon>Fungi</taxon>
        <taxon>Dikarya</taxon>
        <taxon>Ascomycota</taxon>
        <taxon>Pezizomycotina</taxon>
        <taxon>Sordariomycetes</taxon>
        <taxon>Sordariomycetidae</taxon>
        <taxon>Cephalothecales</taxon>
        <taxon>Cephalothecaceae</taxon>
        <taxon>Phialemonium</taxon>
    </lineage>
</organism>
<evidence type="ECO:0000313" key="2">
    <source>
        <dbReference type="Proteomes" id="UP001244011"/>
    </source>
</evidence>
<dbReference type="GeneID" id="85316205"/>
<proteinExistence type="predicted"/>
<reference evidence="1" key="1">
    <citation type="submission" date="2023-06" db="EMBL/GenBank/DDBJ databases">
        <title>Genome-scale phylogeny and comparative genomics of the fungal order Sordariales.</title>
        <authorList>
            <consortium name="Lawrence Berkeley National Laboratory"/>
            <person name="Hensen N."/>
            <person name="Bonometti L."/>
            <person name="Westerberg I."/>
            <person name="Brannstrom I.O."/>
            <person name="Guillou S."/>
            <person name="Cros-Aarteil S."/>
            <person name="Calhoun S."/>
            <person name="Haridas S."/>
            <person name="Kuo A."/>
            <person name="Mondo S."/>
            <person name="Pangilinan J."/>
            <person name="Riley R."/>
            <person name="Labutti K."/>
            <person name="Andreopoulos B."/>
            <person name="Lipzen A."/>
            <person name="Chen C."/>
            <person name="Yanf M."/>
            <person name="Daum C."/>
            <person name="Ng V."/>
            <person name="Clum A."/>
            <person name="Steindorff A."/>
            <person name="Ohm R."/>
            <person name="Martin F."/>
            <person name="Silar P."/>
            <person name="Natvig D."/>
            <person name="Lalanne C."/>
            <person name="Gautier V."/>
            <person name="Ament-Velasquez S.L."/>
            <person name="Kruys A."/>
            <person name="Hutchinson M.I."/>
            <person name="Powell A.J."/>
            <person name="Barry K."/>
            <person name="Miller A.N."/>
            <person name="Grigoriev I.V."/>
            <person name="Debuchy R."/>
            <person name="Gladieux P."/>
            <person name="Thoren M.H."/>
            <person name="Johannesson H."/>
        </authorList>
    </citation>
    <scope>NUCLEOTIDE SEQUENCE</scope>
    <source>
        <strain evidence="1">8032-3</strain>
    </source>
</reference>
<dbReference type="EMBL" id="MU839009">
    <property type="protein sequence ID" value="KAK1766987.1"/>
    <property type="molecule type" value="Genomic_DNA"/>
</dbReference>
<evidence type="ECO:0000313" key="1">
    <source>
        <dbReference type="EMBL" id="KAK1766987.1"/>
    </source>
</evidence>
<gene>
    <name evidence="1" type="ORF">QBC33DRAFT_72728</name>
</gene>
<keyword evidence="2" id="KW-1185">Reference proteome</keyword>
<sequence>MYNTVARDGVHIAFGRNACMEPCDGGMIRPLGRKEGAFAARDLQETNMRISGFEARCQISMPVSSIQAETWARAIPIAWRLESGNNEDRAWPLFPAVFASIALLTQQQYLLFVYHFLFWPCQHSLLCYRRRPGIWFPPHSLEPGRVSPYQSINAMRLDARVALESLLQSSPRPCPRQTAYSGYLFVRYDTATLSPSFPVPTALPLDPLDEAVHLGS</sequence>